<dbReference type="Pfam" id="PF13673">
    <property type="entry name" value="Acetyltransf_10"/>
    <property type="match status" value="1"/>
</dbReference>
<dbReference type="OrthoDB" id="9775804at2"/>
<accession>A0A1I7LAL9</accession>
<dbReference type="GO" id="GO:0016747">
    <property type="term" value="F:acyltransferase activity, transferring groups other than amino-acyl groups"/>
    <property type="evidence" value="ECO:0007669"/>
    <property type="project" value="InterPro"/>
</dbReference>
<dbReference type="InterPro" id="IPR053144">
    <property type="entry name" value="Acetyltransferase_Butenolide"/>
</dbReference>
<dbReference type="InterPro" id="IPR016181">
    <property type="entry name" value="Acyl_CoA_acyltransferase"/>
</dbReference>
<dbReference type="PANTHER" id="PTHR43233">
    <property type="entry name" value="FAMILY N-ACETYLTRANSFERASE, PUTATIVE (AFU_ORTHOLOGUE AFUA_6G03350)-RELATED"/>
    <property type="match status" value="1"/>
</dbReference>
<keyword evidence="3" id="KW-1185">Reference proteome</keyword>
<protein>
    <submittedName>
        <fullName evidence="2">Predicted N-acetyltransferase YhbS</fullName>
    </submittedName>
</protein>
<name>A0A1I7LAL9_9BACL</name>
<reference evidence="3" key="1">
    <citation type="submission" date="2016-10" db="EMBL/GenBank/DDBJ databases">
        <authorList>
            <person name="Varghese N."/>
        </authorList>
    </citation>
    <scope>NUCLEOTIDE SEQUENCE [LARGE SCALE GENOMIC DNA]</scope>
    <source>
        <strain evidence="3">DSM 17980</strain>
    </source>
</reference>
<keyword evidence="2" id="KW-0808">Transferase</keyword>
<dbReference type="RefSeq" id="WP_074956368.1">
    <property type="nucleotide sequence ID" value="NZ_FPBV01000031.1"/>
</dbReference>
<proteinExistence type="predicted"/>
<dbReference type="AlphaFoldDB" id="A0A1I7LAL9"/>
<dbReference type="InterPro" id="IPR000182">
    <property type="entry name" value="GNAT_dom"/>
</dbReference>
<dbReference type="SUPFAM" id="SSF55729">
    <property type="entry name" value="Acyl-CoA N-acyltransferases (Nat)"/>
    <property type="match status" value="1"/>
</dbReference>
<evidence type="ECO:0000313" key="2">
    <source>
        <dbReference type="EMBL" id="SFV06802.1"/>
    </source>
</evidence>
<feature type="domain" description="N-acetyltransferase" evidence="1">
    <location>
        <begin position="2"/>
        <end position="131"/>
    </location>
</feature>
<dbReference type="eggNOG" id="COG0454">
    <property type="taxonomic scope" value="Bacteria"/>
</dbReference>
<dbReference type="CDD" id="cd04301">
    <property type="entry name" value="NAT_SF"/>
    <property type="match status" value="1"/>
</dbReference>
<dbReference type="STRING" id="392015.SAMN05421543_13119"/>
<gene>
    <name evidence="2" type="ORF">SAMN05421543_13119</name>
</gene>
<dbReference type="PANTHER" id="PTHR43233:SF1">
    <property type="entry name" value="FAMILY N-ACETYLTRANSFERASE, PUTATIVE (AFU_ORTHOLOGUE AFUA_6G03350)-RELATED"/>
    <property type="match status" value="1"/>
</dbReference>
<sequence>MITYQVNAPVSAAQVAEVFERSGIRRPTEDLPRIEAMLRHANLTVTAWDGDRLVGIARSLTDFVYCCYLSDLAVDRDYQRQGIGQALIRETQAQLSNQVSLILLAAPTAMSYYPHIGFAKADNAWIIPRAR</sequence>
<dbReference type="Gene3D" id="3.40.630.30">
    <property type="match status" value="1"/>
</dbReference>
<evidence type="ECO:0000259" key="1">
    <source>
        <dbReference type="PROSITE" id="PS51186"/>
    </source>
</evidence>
<dbReference type="EMBL" id="FPBV01000031">
    <property type="protein sequence ID" value="SFV06802.1"/>
    <property type="molecule type" value="Genomic_DNA"/>
</dbReference>
<evidence type="ECO:0000313" key="3">
    <source>
        <dbReference type="Proteomes" id="UP000183508"/>
    </source>
</evidence>
<dbReference type="PROSITE" id="PS51186">
    <property type="entry name" value="GNAT"/>
    <property type="match status" value="1"/>
</dbReference>
<organism evidence="2 3">
    <name type="scientific">Alicyclobacillus macrosporangiidus</name>
    <dbReference type="NCBI Taxonomy" id="392015"/>
    <lineage>
        <taxon>Bacteria</taxon>
        <taxon>Bacillati</taxon>
        <taxon>Bacillota</taxon>
        <taxon>Bacilli</taxon>
        <taxon>Bacillales</taxon>
        <taxon>Alicyclobacillaceae</taxon>
        <taxon>Alicyclobacillus</taxon>
    </lineage>
</organism>
<dbReference type="Proteomes" id="UP000183508">
    <property type="component" value="Unassembled WGS sequence"/>
</dbReference>